<evidence type="ECO:0000313" key="1">
    <source>
        <dbReference type="EMBL" id="SVE41020.1"/>
    </source>
</evidence>
<evidence type="ECO:0008006" key="2">
    <source>
        <dbReference type="Google" id="ProtNLM"/>
    </source>
</evidence>
<proteinExistence type="predicted"/>
<dbReference type="EMBL" id="UINC01215372">
    <property type="protein sequence ID" value="SVE41020.1"/>
    <property type="molecule type" value="Genomic_DNA"/>
</dbReference>
<name>A0A383D9N4_9ZZZZ</name>
<accession>A0A383D9N4</accession>
<organism evidence="1">
    <name type="scientific">marine metagenome</name>
    <dbReference type="NCBI Taxonomy" id="408172"/>
    <lineage>
        <taxon>unclassified sequences</taxon>
        <taxon>metagenomes</taxon>
        <taxon>ecological metagenomes</taxon>
    </lineage>
</organism>
<dbReference type="Gene3D" id="3.30.360.10">
    <property type="entry name" value="Dihydrodipicolinate Reductase, domain 2"/>
    <property type="match status" value="1"/>
</dbReference>
<protein>
    <recommendedName>
        <fullName evidence="2">Gfo/Idh/MocA-like oxidoreductase C-terminal domain-containing protein</fullName>
    </recommendedName>
</protein>
<sequence>AAGHHGSDYFIVKDIIDAIREDKEPRIDVYRALDYTLPGLMSAKSIALGGMPVKVPDFRSGQWE</sequence>
<gene>
    <name evidence="1" type="ORF">METZ01_LOCUS493874</name>
</gene>
<dbReference type="AlphaFoldDB" id="A0A383D9N4"/>
<reference evidence="1" key="1">
    <citation type="submission" date="2018-05" db="EMBL/GenBank/DDBJ databases">
        <authorList>
            <person name="Lanie J.A."/>
            <person name="Ng W.-L."/>
            <person name="Kazmierczak K.M."/>
            <person name="Andrzejewski T.M."/>
            <person name="Davidsen T.M."/>
            <person name="Wayne K.J."/>
            <person name="Tettelin H."/>
            <person name="Glass J.I."/>
            <person name="Rusch D."/>
            <person name="Podicherti R."/>
            <person name="Tsui H.-C.T."/>
            <person name="Winkler M.E."/>
        </authorList>
    </citation>
    <scope>NUCLEOTIDE SEQUENCE</scope>
</reference>
<feature type="non-terminal residue" evidence="1">
    <location>
        <position position="1"/>
    </location>
</feature>
<dbReference type="Gene3D" id="3.40.50.720">
    <property type="entry name" value="NAD(P)-binding Rossmann-like Domain"/>
    <property type="match status" value="1"/>
</dbReference>